<dbReference type="RefSeq" id="WP_154809811.1">
    <property type="nucleotide sequence ID" value="NZ_VIAQ01000015.1"/>
</dbReference>
<comment type="caution">
    <text evidence="1">The sequence shown here is derived from an EMBL/GenBank/DDBJ whole genome shotgun (WGS) entry which is preliminary data.</text>
</comment>
<dbReference type="AlphaFoldDB" id="A0A7Z8KP13"/>
<sequence length="85" mass="10050">MKPKVCAYIRKEANKVEMQELEINHAETCHDIEKIRTFVLELTPAEARKIGIKHRSTLKKLKDRVRAWNFNMNTKKMRKVILCLA</sequence>
<organism evidence="1 2">
    <name type="scientific">Methanolobus vulcani</name>
    <dbReference type="NCBI Taxonomy" id="38026"/>
    <lineage>
        <taxon>Archaea</taxon>
        <taxon>Methanobacteriati</taxon>
        <taxon>Methanobacteriota</taxon>
        <taxon>Stenosarchaea group</taxon>
        <taxon>Methanomicrobia</taxon>
        <taxon>Methanosarcinales</taxon>
        <taxon>Methanosarcinaceae</taxon>
        <taxon>Methanolobus</taxon>
    </lineage>
</organism>
<protein>
    <submittedName>
        <fullName evidence="1">Uncharacterized protein</fullName>
    </submittedName>
</protein>
<name>A0A7Z8KP13_9EURY</name>
<dbReference type="Proteomes" id="UP000319335">
    <property type="component" value="Unassembled WGS sequence"/>
</dbReference>
<gene>
    <name evidence="1" type="ORF">FKV42_08515</name>
</gene>
<proteinExistence type="predicted"/>
<dbReference type="OrthoDB" id="142883at2157"/>
<dbReference type="EMBL" id="VIAQ01000015">
    <property type="protein sequence ID" value="TQD25085.1"/>
    <property type="molecule type" value="Genomic_DNA"/>
</dbReference>
<accession>A0A7Z8KP13</accession>
<keyword evidence="2" id="KW-1185">Reference proteome</keyword>
<evidence type="ECO:0000313" key="1">
    <source>
        <dbReference type="EMBL" id="TQD25085.1"/>
    </source>
</evidence>
<reference evidence="1 2" key="1">
    <citation type="submission" date="2019-06" db="EMBL/GenBank/DDBJ databases">
        <title>Draft genome sequence of Methanolobus vulcani B1d.</title>
        <authorList>
            <person name="Creighbaum A.J."/>
            <person name="Ticak T."/>
            <person name="Hariraju D."/>
            <person name="Arivett B.A."/>
            <person name="Ferguson D.J.Jr."/>
        </authorList>
    </citation>
    <scope>NUCLEOTIDE SEQUENCE [LARGE SCALE GENOMIC DNA]</scope>
    <source>
        <strain evidence="1 2">B1d</strain>
    </source>
</reference>
<evidence type="ECO:0000313" key="2">
    <source>
        <dbReference type="Proteomes" id="UP000319335"/>
    </source>
</evidence>